<feature type="region of interest" description="Disordered" evidence="1">
    <location>
        <begin position="378"/>
        <end position="416"/>
    </location>
</feature>
<dbReference type="AlphaFoldDB" id="A0AAD3DZZ9"/>
<feature type="compositionally biased region" description="Low complexity" evidence="1">
    <location>
        <begin position="449"/>
        <end position="477"/>
    </location>
</feature>
<keyword evidence="2" id="KW-1133">Transmembrane helix</keyword>
<feature type="compositionally biased region" description="Low complexity" evidence="1">
    <location>
        <begin position="383"/>
        <end position="416"/>
    </location>
</feature>
<gene>
    <name evidence="3" type="ORF">Agub_g13533</name>
</gene>
<comment type="caution">
    <text evidence="3">The sequence shown here is derived from an EMBL/GenBank/DDBJ whole genome shotgun (WGS) entry which is preliminary data.</text>
</comment>
<feature type="region of interest" description="Disordered" evidence="1">
    <location>
        <begin position="448"/>
        <end position="486"/>
    </location>
</feature>
<feature type="transmembrane region" description="Helical" evidence="2">
    <location>
        <begin position="46"/>
        <end position="64"/>
    </location>
</feature>
<reference evidence="3 4" key="1">
    <citation type="journal article" date="2021" name="Sci. Rep.">
        <title>Genome sequencing of the multicellular alga Astrephomene provides insights into convergent evolution of germ-soma differentiation.</title>
        <authorList>
            <person name="Yamashita S."/>
            <person name="Yamamoto K."/>
            <person name="Matsuzaki R."/>
            <person name="Suzuki S."/>
            <person name="Yamaguchi H."/>
            <person name="Hirooka S."/>
            <person name="Minakuchi Y."/>
            <person name="Miyagishima S."/>
            <person name="Kawachi M."/>
            <person name="Toyoda A."/>
            <person name="Nozaki H."/>
        </authorList>
    </citation>
    <scope>NUCLEOTIDE SEQUENCE [LARGE SCALE GENOMIC DNA]</scope>
    <source>
        <strain evidence="3 4">NIES-4017</strain>
    </source>
</reference>
<proteinExistence type="predicted"/>
<keyword evidence="2" id="KW-0472">Membrane</keyword>
<evidence type="ECO:0000313" key="3">
    <source>
        <dbReference type="EMBL" id="GFR51190.1"/>
    </source>
</evidence>
<name>A0AAD3DZZ9_9CHLO</name>
<dbReference type="EMBL" id="BMAR01000047">
    <property type="protein sequence ID" value="GFR51190.1"/>
    <property type="molecule type" value="Genomic_DNA"/>
</dbReference>
<organism evidence="3 4">
    <name type="scientific">Astrephomene gubernaculifera</name>
    <dbReference type="NCBI Taxonomy" id="47775"/>
    <lineage>
        <taxon>Eukaryota</taxon>
        <taxon>Viridiplantae</taxon>
        <taxon>Chlorophyta</taxon>
        <taxon>core chlorophytes</taxon>
        <taxon>Chlorophyceae</taxon>
        <taxon>CS clade</taxon>
        <taxon>Chlamydomonadales</taxon>
        <taxon>Astrephomenaceae</taxon>
        <taxon>Astrephomene</taxon>
    </lineage>
</organism>
<evidence type="ECO:0000313" key="4">
    <source>
        <dbReference type="Proteomes" id="UP001054857"/>
    </source>
</evidence>
<keyword evidence="2" id="KW-0812">Transmembrane</keyword>
<evidence type="ECO:0000256" key="2">
    <source>
        <dbReference type="SAM" id="Phobius"/>
    </source>
</evidence>
<evidence type="ECO:0000256" key="1">
    <source>
        <dbReference type="SAM" id="MobiDB-lite"/>
    </source>
</evidence>
<dbReference type="Proteomes" id="UP001054857">
    <property type="component" value="Unassembled WGS sequence"/>
</dbReference>
<protein>
    <submittedName>
        <fullName evidence="3">Uncharacterized protein</fullName>
    </submittedName>
</protein>
<accession>A0AAD3DZZ9</accession>
<sequence>MHKSCVYVRKVHGYVNTFFPPLFLYPCPKVLGGEPKGMSPFHHTTWLGSSLLNVALCALMVISIRSIDGLPARFNASEYAGIHSRLPAIIKERVSGKHCGNWYVPYSQMQAATRAANSAAASDDIGYWSIANAASSATFQPARSRYTVMRSSESGLGDRLGCSLTVFLHALLSNRAFEYEWYGHHVLWDSYQSFWIDWRVPPESADEGVIMRAEDGTVLPVVTENHFWKDPNRSRQISNFYLSGYQLAERHLMTQLFTSGDISTYGDDKDVVIWKLNTGLLMKAFSNPQHARRLQELGLTWQYAVPCIFNYLFVPSPEALAPFRAGELLQKLLDPENFVIGIQIRLGDWVFKTGGGDLNHGAGHFACAQQLTDEITRTYNLGNNNNPAAESASSTTGAPTSPAAVAPTSPAVAPTSPAVAPTWLEKADANLNAMFNSRWVKAGRRSLGPLQEQPQQEQQHQQQQLGRRQLRQEQQQPADPPAPAPKNVYWFLISDSAALRRAAMQKYGSEGKLLVAESVPLDHVQDFPQHKQLGLHVAAGEVWLFGQASAHIITTASAFGRLGALGAGPRPPLPGGPEGTSTSSYRIFGVPGGGFRGTCSLSRPDSLETVAGWYIGMRSD</sequence>
<keyword evidence="4" id="KW-1185">Reference proteome</keyword>